<gene>
    <name evidence="1" type="ORF">EYF80_066092</name>
</gene>
<sequence>MRNARRRVSREFGALSLRTAACCQEERHNERQRNGVKLRVEQQIDDVKLTKKLR</sequence>
<proteinExistence type="predicted"/>
<evidence type="ECO:0000313" key="1">
    <source>
        <dbReference type="EMBL" id="TNN23786.1"/>
    </source>
</evidence>
<reference evidence="1 2" key="1">
    <citation type="submission" date="2019-03" db="EMBL/GenBank/DDBJ databases">
        <title>First draft genome of Liparis tanakae, snailfish: a comprehensive survey of snailfish specific genes.</title>
        <authorList>
            <person name="Kim W."/>
            <person name="Song I."/>
            <person name="Jeong J.-H."/>
            <person name="Kim D."/>
            <person name="Kim S."/>
            <person name="Ryu S."/>
            <person name="Song J.Y."/>
            <person name="Lee S.K."/>
        </authorList>
    </citation>
    <scope>NUCLEOTIDE SEQUENCE [LARGE SCALE GENOMIC DNA]</scope>
    <source>
        <tissue evidence="1">Muscle</tissue>
    </source>
</reference>
<evidence type="ECO:0000313" key="2">
    <source>
        <dbReference type="Proteomes" id="UP000314294"/>
    </source>
</evidence>
<dbReference type="EMBL" id="SRLO01017351">
    <property type="protein sequence ID" value="TNN23786.1"/>
    <property type="molecule type" value="Genomic_DNA"/>
</dbReference>
<protein>
    <submittedName>
        <fullName evidence="1">Uncharacterized protein</fullName>
    </submittedName>
</protein>
<accession>A0A4Z2E4E2</accession>
<dbReference type="AlphaFoldDB" id="A0A4Z2E4E2"/>
<organism evidence="1 2">
    <name type="scientific">Liparis tanakae</name>
    <name type="common">Tanaka's snailfish</name>
    <dbReference type="NCBI Taxonomy" id="230148"/>
    <lineage>
        <taxon>Eukaryota</taxon>
        <taxon>Metazoa</taxon>
        <taxon>Chordata</taxon>
        <taxon>Craniata</taxon>
        <taxon>Vertebrata</taxon>
        <taxon>Euteleostomi</taxon>
        <taxon>Actinopterygii</taxon>
        <taxon>Neopterygii</taxon>
        <taxon>Teleostei</taxon>
        <taxon>Neoteleostei</taxon>
        <taxon>Acanthomorphata</taxon>
        <taxon>Eupercaria</taxon>
        <taxon>Perciformes</taxon>
        <taxon>Cottioidei</taxon>
        <taxon>Cottales</taxon>
        <taxon>Liparidae</taxon>
        <taxon>Liparis</taxon>
    </lineage>
</organism>
<keyword evidence="2" id="KW-1185">Reference proteome</keyword>
<name>A0A4Z2E4E2_9TELE</name>
<comment type="caution">
    <text evidence="1">The sequence shown here is derived from an EMBL/GenBank/DDBJ whole genome shotgun (WGS) entry which is preliminary data.</text>
</comment>
<dbReference type="Proteomes" id="UP000314294">
    <property type="component" value="Unassembled WGS sequence"/>
</dbReference>